<keyword evidence="11" id="KW-0969">Cilium</keyword>
<accession>W4V718</accession>
<dbReference type="GO" id="GO:0005886">
    <property type="term" value="C:plasma membrane"/>
    <property type="evidence" value="ECO:0007669"/>
    <property type="project" value="UniProtKB-SubCell"/>
</dbReference>
<dbReference type="InterPro" id="IPR002898">
    <property type="entry name" value="MotA_ExbB_proton_chnl"/>
</dbReference>
<feature type="transmembrane region" description="Helical" evidence="9">
    <location>
        <begin position="29"/>
        <end position="50"/>
    </location>
</feature>
<evidence type="ECO:0000256" key="5">
    <source>
        <dbReference type="ARBA" id="ARBA00022692"/>
    </source>
</evidence>
<feature type="region of interest" description="Disordered" evidence="8">
    <location>
        <begin position="251"/>
        <end position="280"/>
    </location>
</feature>
<feature type="transmembrane region" description="Helical" evidence="9">
    <location>
        <begin position="177"/>
        <end position="199"/>
    </location>
</feature>
<dbReference type="RefSeq" id="WP_038288639.1">
    <property type="nucleotide sequence ID" value="NZ_BAVR01000020.1"/>
</dbReference>
<evidence type="ECO:0000259" key="10">
    <source>
        <dbReference type="Pfam" id="PF01618"/>
    </source>
</evidence>
<feature type="compositionally biased region" description="Basic and acidic residues" evidence="8">
    <location>
        <begin position="261"/>
        <end position="280"/>
    </location>
</feature>
<dbReference type="InterPro" id="IPR000540">
    <property type="entry name" value="Flag_MotA_CS"/>
</dbReference>
<name>W4V718_9FIRM</name>
<dbReference type="AlphaFoldDB" id="W4V718"/>
<dbReference type="PANTHER" id="PTHR30433:SF2">
    <property type="entry name" value="MOTILITY PROTEIN A"/>
    <property type="match status" value="1"/>
</dbReference>
<dbReference type="Pfam" id="PF01618">
    <property type="entry name" value="MotA_ExbB"/>
    <property type="match status" value="1"/>
</dbReference>
<dbReference type="GO" id="GO:0006935">
    <property type="term" value="P:chemotaxis"/>
    <property type="evidence" value="ECO:0007669"/>
    <property type="project" value="InterPro"/>
</dbReference>
<gene>
    <name evidence="11" type="ORF">JCM21531_1984</name>
</gene>
<dbReference type="GO" id="GO:0071978">
    <property type="term" value="P:bacterial-type flagellum-dependent swarming motility"/>
    <property type="evidence" value="ECO:0007669"/>
    <property type="project" value="InterPro"/>
</dbReference>
<sequence length="280" mass="30669">MDIATLVGIILGIICVIWAITLDGNLLSFLDIASVIIVLGGGLCSTLISCKITEFAKIMKVVVKVLAGKESRPQDTIRMLVELSLKARREGLLSLESEQENIDNDFLKQSLQLVVDGVEPEVIVDTMDLELENMKARHDKGAGLFRTMASQFPAWGMIGTLIGLIKLLEALDDPSTIGAAMAVALVTTFYGSVLANLVCNPIASKLAQKSKEEIQEKKMIIEGVLSIQAGENPRILEHKLKTFLSPKQKLEYDRMTGQASEESKRNERSERSEKGREAAV</sequence>
<proteinExistence type="inferred from homology"/>
<keyword evidence="3" id="KW-0813">Transport</keyword>
<organism evidence="11 12">
    <name type="scientific">Acetivibrio straminisolvens JCM 21531</name>
    <dbReference type="NCBI Taxonomy" id="1294263"/>
    <lineage>
        <taxon>Bacteria</taxon>
        <taxon>Bacillati</taxon>
        <taxon>Bacillota</taxon>
        <taxon>Clostridia</taxon>
        <taxon>Eubacteriales</taxon>
        <taxon>Oscillospiraceae</taxon>
        <taxon>Acetivibrio</taxon>
    </lineage>
</organism>
<evidence type="ECO:0000256" key="8">
    <source>
        <dbReference type="SAM" id="MobiDB-lite"/>
    </source>
</evidence>
<comment type="caution">
    <text evidence="11">The sequence shown here is derived from an EMBL/GenBank/DDBJ whole genome shotgun (WGS) entry which is preliminary data.</text>
</comment>
<dbReference type="Proteomes" id="UP000019109">
    <property type="component" value="Unassembled WGS sequence"/>
</dbReference>
<keyword evidence="12" id="KW-1185">Reference proteome</keyword>
<dbReference type="PANTHER" id="PTHR30433">
    <property type="entry name" value="CHEMOTAXIS PROTEIN MOTA"/>
    <property type="match status" value="1"/>
</dbReference>
<dbReference type="EMBL" id="BAVR01000020">
    <property type="protein sequence ID" value="GAE88534.1"/>
    <property type="molecule type" value="Genomic_DNA"/>
</dbReference>
<evidence type="ECO:0000256" key="7">
    <source>
        <dbReference type="ARBA" id="ARBA00023136"/>
    </source>
</evidence>
<keyword evidence="4" id="KW-1003">Cell membrane</keyword>
<dbReference type="STRING" id="1294263.JCM21531_1984"/>
<evidence type="ECO:0000256" key="6">
    <source>
        <dbReference type="ARBA" id="ARBA00022989"/>
    </source>
</evidence>
<reference evidence="11" key="1">
    <citation type="journal article" date="2014" name="Genome Announc.">
        <title>Draft Genome Sequence of Clostridium straminisolvens Strain JCM 21531T, Isolated from a Cellulose-Degrading Bacterial Community.</title>
        <authorList>
            <person name="Yuki M."/>
            <person name="Oshima K."/>
            <person name="Suda W."/>
            <person name="Sakamoto M."/>
            <person name="Kitamura K."/>
            <person name="Iida T."/>
            <person name="Hattori M."/>
            <person name="Ohkuma M."/>
        </authorList>
    </citation>
    <scope>NUCLEOTIDE SEQUENCE [LARGE SCALE GENOMIC DNA]</scope>
    <source>
        <strain evidence="11">JCM 21531</strain>
    </source>
</reference>
<protein>
    <submittedName>
        <fullName evidence="11">Flagellar motor rotation protein MotA</fullName>
    </submittedName>
</protein>
<evidence type="ECO:0000256" key="9">
    <source>
        <dbReference type="SAM" id="Phobius"/>
    </source>
</evidence>
<dbReference type="PROSITE" id="PS01307">
    <property type="entry name" value="MOTA"/>
    <property type="match status" value="1"/>
</dbReference>
<feature type="domain" description="MotA/TolQ/ExbB proton channel" evidence="10">
    <location>
        <begin position="99"/>
        <end position="218"/>
    </location>
</feature>
<dbReference type="InterPro" id="IPR047055">
    <property type="entry name" value="MotA-like"/>
</dbReference>
<evidence type="ECO:0000256" key="4">
    <source>
        <dbReference type="ARBA" id="ARBA00022475"/>
    </source>
</evidence>
<keyword evidence="11" id="KW-0966">Cell projection</keyword>
<comment type="similarity">
    <text evidence="2">Belongs to the MotA family.</text>
</comment>
<dbReference type="OrthoDB" id="9806929at2"/>
<keyword evidence="7 9" id="KW-0472">Membrane</keyword>
<keyword evidence="6 9" id="KW-1133">Transmembrane helix</keyword>
<feature type="transmembrane region" description="Helical" evidence="9">
    <location>
        <begin position="144"/>
        <end position="165"/>
    </location>
</feature>
<keyword evidence="5 9" id="KW-0812">Transmembrane</keyword>
<comment type="subcellular location">
    <subcellularLocation>
        <location evidence="1">Cell membrane</location>
        <topology evidence="1">Multi-pass membrane protein</topology>
    </subcellularLocation>
</comment>
<evidence type="ECO:0000313" key="12">
    <source>
        <dbReference type="Proteomes" id="UP000019109"/>
    </source>
</evidence>
<evidence type="ECO:0000256" key="2">
    <source>
        <dbReference type="ARBA" id="ARBA00008038"/>
    </source>
</evidence>
<evidence type="ECO:0000313" key="11">
    <source>
        <dbReference type="EMBL" id="GAE88534.1"/>
    </source>
</evidence>
<evidence type="ECO:0000256" key="3">
    <source>
        <dbReference type="ARBA" id="ARBA00022448"/>
    </source>
</evidence>
<evidence type="ECO:0000256" key="1">
    <source>
        <dbReference type="ARBA" id="ARBA00004651"/>
    </source>
</evidence>
<keyword evidence="11" id="KW-0282">Flagellum</keyword>